<accession>A0A1C6SP83</accession>
<gene>
    <name evidence="2" type="ORF">GA0074694_5932</name>
</gene>
<name>A0A1C6SP83_9ACTN</name>
<dbReference type="Proteomes" id="UP000198906">
    <property type="component" value="Unassembled WGS sequence"/>
</dbReference>
<dbReference type="AlphaFoldDB" id="A0A1C6SP83"/>
<evidence type="ECO:0000313" key="3">
    <source>
        <dbReference type="Proteomes" id="UP000198906"/>
    </source>
</evidence>
<sequence>MDAGYTVEQLRAAAADAVRAPSLHNTQPWRFRLHEGGIEIVVDQARRLPASDPTGWGARIACGAALYNLRLALAAAGTPASVRLRPYPGEPDVVARLVPDLPRRPTPAERSLHGAIGHRFSNRRPFWPDPVPADIRWQLGEAARAEQCWLELVIGTSAVNAFGEIARSAHRVLDRDPDYRAERAEWTRAEPAPDGVPAAAGGPQSEPQDLLPQRGFGNLHRAPGRDFEPEPLVAVLIAAGNTATDQIIAGQALQRVLLTATDAGLAVSMLSQPIEVPSAREQLRLSLGRFGTPQMVMRIGFGQPGWPTPRRMVDDVLDLPVSRL</sequence>
<dbReference type="Gene3D" id="3.40.109.10">
    <property type="entry name" value="NADH Oxidase"/>
    <property type="match status" value="1"/>
</dbReference>
<feature type="region of interest" description="Disordered" evidence="1">
    <location>
        <begin position="185"/>
        <end position="208"/>
    </location>
</feature>
<evidence type="ECO:0008006" key="4">
    <source>
        <dbReference type="Google" id="ProtNLM"/>
    </source>
</evidence>
<reference evidence="3" key="1">
    <citation type="submission" date="2016-06" db="EMBL/GenBank/DDBJ databases">
        <authorList>
            <person name="Varghese N."/>
        </authorList>
    </citation>
    <scope>NUCLEOTIDE SEQUENCE [LARGE SCALE GENOMIC DNA]</scope>
    <source>
        <strain evidence="3">DSM 46123</strain>
    </source>
</reference>
<feature type="compositionally biased region" description="Low complexity" evidence="1">
    <location>
        <begin position="192"/>
        <end position="203"/>
    </location>
</feature>
<dbReference type="STRING" id="47866.GA0074694_5932"/>
<dbReference type="EMBL" id="FMHU01000002">
    <property type="protein sequence ID" value="SCL31267.1"/>
    <property type="molecule type" value="Genomic_DNA"/>
</dbReference>
<organism evidence="2 3">
    <name type="scientific">Micromonospora inyonensis</name>
    <dbReference type="NCBI Taxonomy" id="47866"/>
    <lineage>
        <taxon>Bacteria</taxon>
        <taxon>Bacillati</taxon>
        <taxon>Actinomycetota</taxon>
        <taxon>Actinomycetes</taxon>
        <taxon>Micromonosporales</taxon>
        <taxon>Micromonosporaceae</taxon>
        <taxon>Micromonospora</taxon>
    </lineage>
</organism>
<protein>
    <recommendedName>
        <fullName evidence="4">Nitroreductase family protein</fullName>
    </recommendedName>
</protein>
<proteinExistence type="predicted"/>
<keyword evidence="3" id="KW-1185">Reference proteome</keyword>
<dbReference type="InterPro" id="IPR050627">
    <property type="entry name" value="Nitroreductase/BluB"/>
</dbReference>
<dbReference type="NCBIfam" id="NF047509">
    <property type="entry name" value="Rv3131_FMN_oxido"/>
    <property type="match status" value="1"/>
</dbReference>
<dbReference type="GO" id="GO:0016491">
    <property type="term" value="F:oxidoreductase activity"/>
    <property type="evidence" value="ECO:0007669"/>
    <property type="project" value="InterPro"/>
</dbReference>
<evidence type="ECO:0000313" key="2">
    <source>
        <dbReference type="EMBL" id="SCL31267.1"/>
    </source>
</evidence>
<dbReference type="PANTHER" id="PTHR23026:SF123">
    <property type="entry name" value="NAD(P)H NITROREDUCTASE RV3131-RELATED"/>
    <property type="match status" value="1"/>
</dbReference>
<dbReference type="SUPFAM" id="SSF55469">
    <property type="entry name" value="FMN-dependent nitroreductase-like"/>
    <property type="match status" value="2"/>
</dbReference>
<dbReference type="PANTHER" id="PTHR23026">
    <property type="entry name" value="NADPH NITROREDUCTASE"/>
    <property type="match status" value="1"/>
</dbReference>
<dbReference type="InterPro" id="IPR000415">
    <property type="entry name" value="Nitroreductase-like"/>
</dbReference>
<evidence type="ECO:0000256" key="1">
    <source>
        <dbReference type="SAM" id="MobiDB-lite"/>
    </source>
</evidence>
<dbReference type="RefSeq" id="WP_091463079.1">
    <property type="nucleotide sequence ID" value="NZ_FMHU01000002.1"/>
</dbReference>